<name>A0ABY5AWS7_9CYAN</name>
<dbReference type="PROSITE" id="PS51257">
    <property type="entry name" value="PROKAR_LIPOPROTEIN"/>
    <property type="match status" value="1"/>
</dbReference>
<sequence length="359" mass="40640">MKSDFWTYSAIAVLSFSCTLFGYLALSDNPQVGATLGFIVGSFSGVLLSKFLVISEKNYEALNQTINTIKTSHISVNLNRLYQTIETLTKAKHPQVSTRQNKSIEVSWNGYCSEHDATQIKQWLASKDSKLIKSHTKKKVDKTLDTIALLIGDNYPLVSDLMQGIRNSLSSETTHFNLDLSGATTDKINVITNVCSQLQNLGLIEYYYHKDKQSSKKSAYISPFQSNGNQFLTGQWLERYVYQIVTNFLEAKEVAYEALMNATIIKSNQQKIEIDILVIIQNSPLWIECKVSNHQRFISKYSAFAKQFKLHPEQMYLIVLDLSNQQAEDLTSLHNINVFTSDKITDALQSTLTFIQNQA</sequence>
<dbReference type="EMBL" id="CP098611">
    <property type="protein sequence ID" value="USR92679.1"/>
    <property type="molecule type" value="Genomic_DNA"/>
</dbReference>
<dbReference type="Pfam" id="PF09002">
    <property type="entry name" value="Card1_endonuc"/>
    <property type="match status" value="1"/>
</dbReference>
<feature type="domain" description="Card1 endonuclease" evidence="2">
    <location>
        <begin position="229"/>
        <end position="295"/>
    </location>
</feature>
<feature type="transmembrane region" description="Helical" evidence="1">
    <location>
        <begin position="5"/>
        <end position="26"/>
    </location>
</feature>
<feature type="transmembrane region" description="Helical" evidence="1">
    <location>
        <begin position="32"/>
        <end position="53"/>
    </location>
</feature>
<organism evidence="3 4">
    <name type="scientific">Phormidium yuhuli AB48</name>
    <dbReference type="NCBI Taxonomy" id="2940671"/>
    <lineage>
        <taxon>Bacteria</taxon>
        <taxon>Bacillati</taxon>
        <taxon>Cyanobacteriota</taxon>
        <taxon>Cyanophyceae</taxon>
        <taxon>Oscillatoriophycideae</taxon>
        <taxon>Oscillatoriales</taxon>
        <taxon>Oscillatoriaceae</taxon>
        <taxon>Phormidium</taxon>
        <taxon>Phormidium yuhuli</taxon>
    </lineage>
</organism>
<dbReference type="Proteomes" id="UP001056708">
    <property type="component" value="Chromosome"/>
</dbReference>
<protein>
    <recommendedName>
        <fullName evidence="2">Card1 endonuclease domain-containing protein</fullName>
    </recommendedName>
</protein>
<dbReference type="Gene3D" id="3.40.1350.10">
    <property type="match status" value="1"/>
</dbReference>
<accession>A0ABY5AWS7</accession>
<evidence type="ECO:0000313" key="4">
    <source>
        <dbReference type="Proteomes" id="UP001056708"/>
    </source>
</evidence>
<keyword evidence="1" id="KW-0472">Membrane</keyword>
<keyword evidence="4" id="KW-1185">Reference proteome</keyword>
<dbReference type="SUPFAM" id="SSF52980">
    <property type="entry name" value="Restriction endonuclease-like"/>
    <property type="match status" value="1"/>
</dbReference>
<dbReference type="InterPro" id="IPR011856">
    <property type="entry name" value="tRNA_endonuc-like_dom_sf"/>
</dbReference>
<keyword evidence="1" id="KW-1133">Transmembrane helix</keyword>
<evidence type="ECO:0000259" key="2">
    <source>
        <dbReference type="Pfam" id="PF09002"/>
    </source>
</evidence>
<reference evidence="3" key="1">
    <citation type="submission" date="2022-06" db="EMBL/GenBank/DDBJ databases">
        <title>Genome sequence of Phormidium yuhuli AB48 isolated from an industrial photobioreactor environment.</title>
        <authorList>
            <person name="Qiu Y."/>
            <person name="Noonan A.J.C."/>
            <person name="Dofher K."/>
            <person name="Koch M."/>
            <person name="Kieft B."/>
            <person name="Lin X."/>
            <person name="Ziels R.M."/>
            <person name="Hallam S.J."/>
        </authorList>
    </citation>
    <scope>NUCLEOTIDE SEQUENCE</scope>
    <source>
        <strain evidence="3">AB48</strain>
    </source>
</reference>
<dbReference type="RefSeq" id="WP_252664825.1">
    <property type="nucleotide sequence ID" value="NZ_CP098611.1"/>
</dbReference>
<keyword evidence="1" id="KW-0812">Transmembrane</keyword>
<proteinExistence type="predicted"/>
<dbReference type="InterPro" id="IPR015093">
    <property type="entry name" value="Card1_endonucl_dom"/>
</dbReference>
<evidence type="ECO:0000256" key="1">
    <source>
        <dbReference type="SAM" id="Phobius"/>
    </source>
</evidence>
<gene>
    <name evidence="3" type="ORF">NEA10_08170</name>
</gene>
<evidence type="ECO:0000313" key="3">
    <source>
        <dbReference type="EMBL" id="USR92679.1"/>
    </source>
</evidence>
<dbReference type="InterPro" id="IPR011335">
    <property type="entry name" value="Restrct_endonuc-II-like"/>
</dbReference>